<accession>A0A0B4HZA7</accession>
<dbReference type="OrthoDB" id="15189at2759"/>
<dbReference type="EMBL" id="AZNH01000034">
    <property type="protein sequence ID" value="KID85134.1"/>
    <property type="molecule type" value="Genomic_DNA"/>
</dbReference>
<protein>
    <submittedName>
        <fullName evidence="4">Aspartic protease</fullName>
    </submittedName>
</protein>
<dbReference type="Gene3D" id="2.40.70.10">
    <property type="entry name" value="Acid Proteases"/>
    <property type="match status" value="2"/>
</dbReference>
<dbReference type="SUPFAM" id="SSF50630">
    <property type="entry name" value="Acid proteases"/>
    <property type="match status" value="1"/>
</dbReference>
<feature type="signal peptide" evidence="2">
    <location>
        <begin position="1"/>
        <end position="17"/>
    </location>
</feature>
<dbReference type="PROSITE" id="PS51767">
    <property type="entry name" value="PEPTIDASE_A1"/>
    <property type="match status" value="1"/>
</dbReference>
<dbReference type="Pfam" id="PF00026">
    <property type="entry name" value="Asp"/>
    <property type="match status" value="1"/>
</dbReference>
<dbReference type="InterPro" id="IPR021109">
    <property type="entry name" value="Peptidase_aspartic_dom_sf"/>
</dbReference>
<keyword evidence="4" id="KW-0645">Protease</keyword>
<sequence>MSLKTLLLLAAAHLAQADSSHALFYKVVDRETAQRIASIKGLAAAGNDTPVFNDQALTKKPQGFWFSHFTVGASPDLEILIDTGSSDAILNPGVYKPSPGSVNANRRFRISYATTNPDGSGTLTASGNVYQDVITQLSANFTVANQTLGDIQDPTSPPTFPRDGLIGYASQQGSALRGSPFINSLCDQGALSTCRFGLALRPNKTGELYYGTLATDTFAGPLTTVPLTQGEWAVQGDVTVNGTAVQHGASIITDSGTTVIFGPTPRVADIFARAGVQAVSTSTGLAGYYNCSAPPTIGFSFAGANFDILPEALAFASDGDNCTAAVHGSDAFGDNWLVGQAFFQGRYVDHNVADGTMGFADLK</sequence>
<proteinExistence type="inferred from homology"/>
<feature type="domain" description="Peptidase A1" evidence="3">
    <location>
        <begin position="65"/>
        <end position="360"/>
    </location>
</feature>
<dbReference type="Proteomes" id="UP000031192">
    <property type="component" value="Unassembled WGS sequence"/>
</dbReference>
<gene>
    <name evidence="4" type="ORF">MGU_07744</name>
</gene>
<dbReference type="InterPro" id="IPR033121">
    <property type="entry name" value="PEPTIDASE_A1"/>
</dbReference>
<evidence type="ECO:0000313" key="5">
    <source>
        <dbReference type="Proteomes" id="UP000031192"/>
    </source>
</evidence>
<dbReference type="InterPro" id="IPR034164">
    <property type="entry name" value="Pepsin-like_dom"/>
</dbReference>
<feature type="chain" id="PRO_5002093236" evidence="2">
    <location>
        <begin position="18"/>
        <end position="363"/>
    </location>
</feature>
<evidence type="ECO:0000256" key="1">
    <source>
        <dbReference type="ARBA" id="ARBA00007447"/>
    </source>
</evidence>
<evidence type="ECO:0000259" key="3">
    <source>
        <dbReference type="PROSITE" id="PS51767"/>
    </source>
</evidence>
<dbReference type="AlphaFoldDB" id="A0A0B4HZA7"/>
<comment type="caution">
    <text evidence="4">The sequence shown here is derived from an EMBL/GenBank/DDBJ whole genome shotgun (WGS) entry which is preliminary data.</text>
</comment>
<comment type="similarity">
    <text evidence="1">Belongs to the peptidase A1 family.</text>
</comment>
<dbReference type="CDD" id="cd05471">
    <property type="entry name" value="pepsin_like"/>
    <property type="match status" value="1"/>
</dbReference>
<dbReference type="GO" id="GO:0004190">
    <property type="term" value="F:aspartic-type endopeptidase activity"/>
    <property type="evidence" value="ECO:0007669"/>
    <property type="project" value="InterPro"/>
</dbReference>
<evidence type="ECO:0000313" key="4">
    <source>
        <dbReference type="EMBL" id="KID85134.1"/>
    </source>
</evidence>
<reference evidence="4 5" key="1">
    <citation type="journal article" date="2014" name="Proc. Natl. Acad. Sci. U.S.A.">
        <title>Trajectory and genomic determinants of fungal-pathogen speciation and host adaptation.</title>
        <authorList>
            <person name="Hu X."/>
            <person name="Xiao G."/>
            <person name="Zheng P."/>
            <person name="Shang Y."/>
            <person name="Su Y."/>
            <person name="Zhang X."/>
            <person name="Liu X."/>
            <person name="Zhan S."/>
            <person name="St Leger R.J."/>
            <person name="Wang C."/>
        </authorList>
    </citation>
    <scope>NUCLEOTIDE SEQUENCE [LARGE SCALE GENOMIC DNA]</scope>
    <source>
        <strain evidence="4 5">ARSEF 977</strain>
    </source>
</reference>
<keyword evidence="5" id="KW-1185">Reference proteome</keyword>
<dbReference type="InterPro" id="IPR001461">
    <property type="entry name" value="Aspartic_peptidase_A1"/>
</dbReference>
<dbReference type="HOGENOM" id="CLU_037868_1_0_1"/>
<name>A0A0B4HZA7_METGA</name>
<dbReference type="PANTHER" id="PTHR47966">
    <property type="entry name" value="BETA-SITE APP-CLEAVING ENZYME, ISOFORM A-RELATED"/>
    <property type="match status" value="1"/>
</dbReference>
<keyword evidence="2" id="KW-0732">Signal</keyword>
<keyword evidence="4" id="KW-0378">Hydrolase</keyword>
<evidence type="ECO:0000256" key="2">
    <source>
        <dbReference type="SAM" id="SignalP"/>
    </source>
</evidence>
<dbReference type="GO" id="GO:0006508">
    <property type="term" value="P:proteolysis"/>
    <property type="evidence" value="ECO:0007669"/>
    <property type="project" value="UniProtKB-KW"/>
</dbReference>
<organism evidence="4 5">
    <name type="scientific">Metarhizium guizhouense (strain ARSEF 977)</name>
    <dbReference type="NCBI Taxonomy" id="1276136"/>
    <lineage>
        <taxon>Eukaryota</taxon>
        <taxon>Fungi</taxon>
        <taxon>Dikarya</taxon>
        <taxon>Ascomycota</taxon>
        <taxon>Pezizomycotina</taxon>
        <taxon>Sordariomycetes</taxon>
        <taxon>Hypocreomycetidae</taxon>
        <taxon>Hypocreales</taxon>
        <taxon>Clavicipitaceae</taxon>
        <taxon>Metarhizium</taxon>
    </lineage>
</organism>
<dbReference type="PANTHER" id="PTHR47966:SF51">
    <property type="entry name" value="BETA-SITE APP-CLEAVING ENZYME, ISOFORM A-RELATED"/>
    <property type="match status" value="1"/>
</dbReference>